<dbReference type="PANTHER" id="PTHR43355:SF2">
    <property type="entry name" value="FLAVIN REDUCTASE (NADPH)"/>
    <property type="match status" value="1"/>
</dbReference>
<keyword evidence="4" id="KW-1185">Reference proteome</keyword>
<gene>
    <name evidence="3" type="ORF">AYO20_07962</name>
</gene>
<dbReference type="AlphaFoldDB" id="A0A178CSE8"/>
<organism evidence="3 4">
    <name type="scientific">Fonsecaea nubica</name>
    <dbReference type="NCBI Taxonomy" id="856822"/>
    <lineage>
        <taxon>Eukaryota</taxon>
        <taxon>Fungi</taxon>
        <taxon>Dikarya</taxon>
        <taxon>Ascomycota</taxon>
        <taxon>Pezizomycotina</taxon>
        <taxon>Eurotiomycetes</taxon>
        <taxon>Chaetothyriomycetidae</taxon>
        <taxon>Chaetothyriales</taxon>
        <taxon>Herpotrichiellaceae</taxon>
        <taxon>Fonsecaea</taxon>
    </lineage>
</organism>
<comment type="caution">
    <text evidence="3">The sequence shown here is derived from an EMBL/GenBank/DDBJ whole genome shotgun (WGS) entry which is preliminary data.</text>
</comment>
<dbReference type="EMBL" id="LVCJ01000059">
    <property type="protein sequence ID" value="OAL32194.1"/>
    <property type="molecule type" value="Genomic_DNA"/>
</dbReference>
<dbReference type="GeneID" id="34591372"/>
<dbReference type="RefSeq" id="XP_022497770.1">
    <property type="nucleotide sequence ID" value="XM_022646245.1"/>
</dbReference>
<evidence type="ECO:0000313" key="4">
    <source>
        <dbReference type="Proteomes" id="UP000185904"/>
    </source>
</evidence>
<evidence type="ECO:0000259" key="2">
    <source>
        <dbReference type="Pfam" id="PF13460"/>
    </source>
</evidence>
<dbReference type="SUPFAM" id="SSF51735">
    <property type="entry name" value="NAD(P)-binding Rossmann-fold domains"/>
    <property type="match status" value="1"/>
</dbReference>
<comment type="similarity">
    <text evidence="1">Belongs to the avfA family.</text>
</comment>
<accession>A0A178CSE8</accession>
<name>A0A178CSE8_9EURO</name>
<dbReference type="OrthoDB" id="63935at2759"/>
<evidence type="ECO:0000256" key="1">
    <source>
        <dbReference type="ARBA" id="ARBA00038376"/>
    </source>
</evidence>
<feature type="domain" description="NAD(P)-binding" evidence="2">
    <location>
        <begin position="10"/>
        <end position="257"/>
    </location>
</feature>
<dbReference type="Proteomes" id="UP000185904">
    <property type="component" value="Unassembled WGS sequence"/>
</dbReference>
<dbReference type="InterPro" id="IPR036291">
    <property type="entry name" value="NAD(P)-bd_dom_sf"/>
</dbReference>
<protein>
    <recommendedName>
        <fullName evidence="2">NAD(P)-binding domain-containing protein</fullName>
    </recommendedName>
</protein>
<dbReference type="InterPro" id="IPR016040">
    <property type="entry name" value="NAD(P)-bd_dom"/>
</dbReference>
<proteinExistence type="inferred from homology"/>
<reference evidence="3 4" key="1">
    <citation type="submission" date="2016-03" db="EMBL/GenBank/DDBJ databases">
        <title>The draft genome sequence of Fonsecaea nubica causative agent of cutaneous subcutaneous infection in human host.</title>
        <authorList>
            <person name="Costa F."/>
            <person name="Sybren D.H."/>
            <person name="Raittz R.T."/>
            <person name="Weiss V.A."/>
            <person name="Leao A.C."/>
            <person name="Gomes R."/>
            <person name="De Souza E.M."/>
            <person name="Pedrosa F.O."/>
            <person name="Steffens M.B."/>
            <person name="Bombassaro A."/>
            <person name="Tadra-Sfeir M.Z."/>
            <person name="Moreno L.F."/>
            <person name="Najafzadeh M.J."/>
            <person name="Felipe M.S."/>
            <person name="Teixeira M."/>
            <person name="Sun J."/>
            <person name="Xi L."/>
            <person name="Castro M.A."/>
            <person name="Vicente V.A."/>
        </authorList>
    </citation>
    <scope>NUCLEOTIDE SEQUENCE [LARGE SCALE GENOMIC DNA]</scope>
    <source>
        <strain evidence="3 4">CBS 269.64</strain>
    </source>
</reference>
<dbReference type="Gene3D" id="3.40.50.720">
    <property type="entry name" value="NAD(P)-binding Rossmann-like Domain"/>
    <property type="match status" value="1"/>
</dbReference>
<dbReference type="Pfam" id="PF13460">
    <property type="entry name" value="NAD_binding_10"/>
    <property type="match status" value="1"/>
</dbReference>
<evidence type="ECO:0000313" key="3">
    <source>
        <dbReference type="EMBL" id="OAL32194.1"/>
    </source>
</evidence>
<dbReference type="InterPro" id="IPR051606">
    <property type="entry name" value="Polyketide_Oxido-like"/>
</dbReference>
<dbReference type="GO" id="GO:0042602">
    <property type="term" value="F:riboflavin reductase (NADPH) activity"/>
    <property type="evidence" value="ECO:0007669"/>
    <property type="project" value="TreeGrafter"/>
</dbReference>
<dbReference type="GO" id="GO:0004074">
    <property type="term" value="F:biliverdin reductase [NAD(P)H] activity"/>
    <property type="evidence" value="ECO:0007669"/>
    <property type="project" value="TreeGrafter"/>
</dbReference>
<dbReference type="PANTHER" id="PTHR43355">
    <property type="entry name" value="FLAVIN REDUCTASE (NADPH)"/>
    <property type="match status" value="1"/>
</dbReference>
<sequence>MSSPTVAFFGATGGVTNAILVHTLQAGYKASALVRTPQKLRDQLSAQGLSAEVIANLTIVQGDALDVAAVRRTLLAAASPSSPSGHLPSVVVTGLGGSPKLHFDWRHPFQIAQLDNPTICATAARTLLAAVHQISAEKGNATTTAIDAASKPLLTFISTTGISRGPEDVPSPIRFLYHQMLALPHADKRNMEDLFRADAASADPAFRALVGVRPTLLAGCTDYRDGAGLDKIRSGTEAEPALGYIIKRVDVGRWVYENVVDEALRGNKGRWEGEMVSLTS</sequence>